<gene>
    <name evidence="1" type="ORF">HMPREF9733_01718</name>
</gene>
<dbReference type="EMBL" id="AGDZ01000026">
    <property type="protein sequence ID" value="EMB22895.1"/>
    <property type="molecule type" value="Genomic_DNA"/>
</dbReference>
<dbReference type="Proteomes" id="UP000016183">
    <property type="component" value="Unassembled WGS sequence"/>
</dbReference>
<organism evidence="1 2">
    <name type="scientific">Treponema denticola SP33</name>
    <dbReference type="NCBI Taxonomy" id="999437"/>
    <lineage>
        <taxon>Bacteria</taxon>
        <taxon>Pseudomonadati</taxon>
        <taxon>Spirochaetota</taxon>
        <taxon>Spirochaetia</taxon>
        <taxon>Spirochaetales</taxon>
        <taxon>Treponemataceae</taxon>
        <taxon>Treponema</taxon>
    </lineage>
</organism>
<sequence length="164" mass="17948">MKSIKNVSQINDVLARIAELDVGISDADNNALEIINQAKVKAEETSRPLIEEREVLVEQLKNFSDSHREELYLDGKKSADFTNGTIGYRQNPDSIEVSKETAELLEKAGFANCVKVKKEPVKAALKGFSDDDLSKFGASRIPGKESFYVKASEVCVKATPKGAA</sequence>
<dbReference type="SUPFAM" id="SSF161266">
    <property type="entry name" value="Gam-like"/>
    <property type="match status" value="1"/>
</dbReference>
<dbReference type="InterPro" id="IPR009951">
    <property type="entry name" value="Host-nuc_inhib_Gam"/>
</dbReference>
<dbReference type="Pfam" id="PF07352">
    <property type="entry name" value="Phage_Mu_Gam"/>
    <property type="match status" value="1"/>
</dbReference>
<reference evidence="1 2" key="1">
    <citation type="submission" date="2012-01" db="EMBL/GenBank/DDBJ databases">
        <title>The Genome Sequence of Treponema denticola SP33.</title>
        <authorList>
            <consortium name="The Broad Institute Genome Sequencing Platform"/>
            <person name="Earl A."/>
            <person name="Ward D."/>
            <person name="Feldgarden M."/>
            <person name="Gevers D."/>
            <person name="Blanton J.M."/>
            <person name="Fenno C.J."/>
            <person name="Baranova O.V."/>
            <person name="Mathney J."/>
            <person name="Dewhirst F.E."/>
            <person name="Izard J."/>
            <person name="Young S.K."/>
            <person name="Zeng Q."/>
            <person name="Gargeya S."/>
            <person name="Fitzgerald M."/>
            <person name="Haas B."/>
            <person name="Abouelleil A."/>
            <person name="Alvarado L."/>
            <person name="Arachchi H.M."/>
            <person name="Berlin A."/>
            <person name="Chapman S.B."/>
            <person name="Gearin G."/>
            <person name="Goldberg J."/>
            <person name="Griggs A."/>
            <person name="Gujja S."/>
            <person name="Hansen M."/>
            <person name="Heiman D."/>
            <person name="Howarth C."/>
            <person name="Larimer J."/>
            <person name="Lui A."/>
            <person name="MacDonald P.J.P."/>
            <person name="McCowen C."/>
            <person name="Montmayeur A."/>
            <person name="Murphy C."/>
            <person name="Neiman D."/>
            <person name="Pearson M."/>
            <person name="Priest M."/>
            <person name="Roberts A."/>
            <person name="Saif S."/>
            <person name="Shea T."/>
            <person name="Sisk P."/>
            <person name="Stolte C."/>
            <person name="Sykes S."/>
            <person name="Wortman J."/>
            <person name="Nusbaum C."/>
            <person name="Birren B."/>
        </authorList>
    </citation>
    <scope>NUCLEOTIDE SEQUENCE [LARGE SCALE GENOMIC DNA]</scope>
    <source>
        <strain evidence="1 2">SP33</strain>
    </source>
</reference>
<dbReference type="Gene3D" id="1.20.5.170">
    <property type="match status" value="1"/>
</dbReference>
<accession>M2B0I7</accession>
<dbReference type="AlphaFoldDB" id="M2B0I7"/>
<proteinExistence type="predicted"/>
<dbReference type="GO" id="GO:0003690">
    <property type="term" value="F:double-stranded DNA binding"/>
    <property type="evidence" value="ECO:0007669"/>
    <property type="project" value="InterPro"/>
</dbReference>
<name>M2B0I7_TREDN</name>
<dbReference type="OrthoDB" id="5322039at2"/>
<dbReference type="HOGENOM" id="CLU_1618268_0_0_12"/>
<protein>
    <recommendedName>
        <fullName evidence="3">Host-nuclease inhibitor protein Gam</fullName>
    </recommendedName>
</protein>
<comment type="caution">
    <text evidence="1">The sequence shown here is derived from an EMBL/GenBank/DDBJ whole genome shotgun (WGS) entry which is preliminary data.</text>
</comment>
<dbReference type="GO" id="GO:0042262">
    <property type="term" value="P:DNA protection"/>
    <property type="evidence" value="ECO:0007669"/>
    <property type="project" value="InterPro"/>
</dbReference>
<evidence type="ECO:0000313" key="1">
    <source>
        <dbReference type="EMBL" id="EMB22895.1"/>
    </source>
</evidence>
<dbReference type="RefSeq" id="WP_010696341.1">
    <property type="nucleotide sequence ID" value="NZ_KB442454.1"/>
</dbReference>
<evidence type="ECO:0008006" key="3">
    <source>
        <dbReference type="Google" id="ProtNLM"/>
    </source>
</evidence>
<evidence type="ECO:0000313" key="2">
    <source>
        <dbReference type="Proteomes" id="UP000016183"/>
    </source>
</evidence>
<dbReference type="PATRIC" id="fig|999437.3.peg.1770"/>